<evidence type="ECO:0000313" key="3">
    <source>
        <dbReference type="Proteomes" id="UP000199245"/>
    </source>
</evidence>
<organism evidence="2 3">
    <name type="scientific">Bradyrhizobium brasilense</name>
    <dbReference type="NCBI Taxonomy" id="1419277"/>
    <lineage>
        <taxon>Bacteria</taxon>
        <taxon>Pseudomonadati</taxon>
        <taxon>Pseudomonadota</taxon>
        <taxon>Alphaproteobacteria</taxon>
        <taxon>Hyphomicrobiales</taxon>
        <taxon>Nitrobacteraceae</taxon>
        <taxon>Bradyrhizobium</taxon>
    </lineage>
</organism>
<reference evidence="2 3" key="1">
    <citation type="submission" date="2016-10" db="EMBL/GenBank/DDBJ databases">
        <authorList>
            <person name="de Groot N.N."/>
        </authorList>
    </citation>
    <scope>NUCLEOTIDE SEQUENCE [LARGE SCALE GENOMIC DNA]</scope>
    <source>
        <strain evidence="2 3">R5</strain>
    </source>
</reference>
<accession>A0A1G6L5V8</accession>
<dbReference type="EMBL" id="FMZW01000002">
    <property type="protein sequence ID" value="SDC38634.1"/>
    <property type="molecule type" value="Genomic_DNA"/>
</dbReference>
<dbReference type="SMART" id="SM00710">
    <property type="entry name" value="PbH1"/>
    <property type="match status" value="6"/>
</dbReference>
<dbReference type="Pfam" id="PF13229">
    <property type="entry name" value="Beta_helix"/>
    <property type="match status" value="1"/>
</dbReference>
<dbReference type="Proteomes" id="UP000199245">
    <property type="component" value="Unassembled WGS sequence"/>
</dbReference>
<gene>
    <name evidence="2" type="ORF">SAMN05216337_1002339</name>
</gene>
<proteinExistence type="predicted"/>
<dbReference type="AlphaFoldDB" id="A0A1G6L5V8"/>
<dbReference type="SUPFAM" id="SSF51126">
    <property type="entry name" value="Pectin lyase-like"/>
    <property type="match status" value="1"/>
</dbReference>
<dbReference type="InterPro" id="IPR006626">
    <property type="entry name" value="PbH1"/>
</dbReference>
<sequence>MPPELKKLVVKPGAIPIKRSARPLTVYMLRALVAVLSLSLSAAAFGQGAVLQGGPHTPGHVPQYVGSGSQAVIMDGGPASGGAVGVNPAEFGLTARGNGTPPYANAGTGPLGTNACDYDAPTTNATGYHYLCWSPNAQGGGVIAYGAGGTATPLPFQFLVNGQSFVFPAAGGAIATYTPVTTANVFPCWANSTGLLADCSIGAATLVGNPTVGSAKAGPFTLASLTPRGAPDANNDLLLIYDRAAGTFKSVTPGLIASSATAGVSSLCSLTGSVTAAQATACLNLFSSSQQGLVPASGGGSVNFLRADGVFAPLTPGGTNGQIQYNNGGALGGVSQVPISKGGTSVDNTGANTNDVLSYNGAGFLHSAVTSVITAACTASPGLCVTLFGYGDPTWWGGGTAVADNSSAINSALSATSQVKIPGGGTWLVRLPVKLNAGNRLECPGGATIMQGNAANQVEVLNFYTNIATGASLKGCTIDGNRSNNADSNNFYGVNVSTTNDVQILDNTIQNMPGTALNMAGVRPTVARNSFNNIYQIAIALASPTPNLPMYGKVYDNRVSGSTSHAIYLFQGDFNEVYDNSIVVPIALGGAGSAMNVTVAGTTASWVSGTNFAGVSAGMFLVANGGVEFQITAVVSNTQLTLASSGSLTSVPAAIGAGDMISMNNVSYNKVHGNSLVGGVTGGVVLSNESSSTENVGSNQIYGNYVFDSGAFCYAIDGNGAFSNTVVNDTQLIGNYCLAPGRNYPGGAAVAGIELYASPGRVNGAMIDGNYVFDPFTMAGGYWLTAFGQNNAVNVSFGKNTAKGFANGYSMNGYPTYGSLPVGAFGNVAYIADGSTAWCGDSSCTTWGTIVAGGGGTIHLNLWHNGSNWTLIGK</sequence>
<protein>
    <recommendedName>
        <fullName evidence="1">Right handed beta helix domain-containing protein</fullName>
    </recommendedName>
</protein>
<dbReference type="InterPro" id="IPR012334">
    <property type="entry name" value="Pectin_lyas_fold"/>
</dbReference>
<evidence type="ECO:0000259" key="1">
    <source>
        <dbReference type="Pfam" id="PF13229"/>
    </source>
</evidence>
<dbReference type="InterPro" id="IPR039448">
    <property type="entry name" value="Beta_helix"/>
</dbReference>
<feature type="domain" description="Right handed beta helix" evidence="1">
    <location>
        <begin position="453"/>
        <end position="584"/>
    </location>
</feature>
<name>A0A1G6L5V8_9BRAD</name>
<dbReference type="Gene3D" id="2.160.20.10">
    <property type="entry name" value="Single-stranded right-handed beta-helix, Pectin lyase-like"/>
    <property type="match status" value="1"/>
</dbReference>
<evidence type="ECO:0000313" key="2">
    <source>
        <dbReference type="EMBL" id="SDC38634.1"/>
    </source>
</evidence>
<dbReference type="InterPro" id="IPR011050">
    <property type="entry name" value="Pectin_lyase_fold/virulence"/>
</dbReference>